<sequence length="403" mass="45146">RNRTQDTLHHARGGNPFSGNTLTNWSPPSISTNGRNGQPPAKKARTDDPGVRGRKKVPLPKPNLDLSRRKLSHPDATNLMYVDEEYEDVGVAKKFSNSRTHPKVDFFQEIQGSKIKNFMTPKNSSSSAVATSSAFPNGVDVNTIKFLPIKAWCLGRKLFDVQESYHLIWESTGPTQGRMIIRSGDAPGPPSRHSEEVDLFSIAKEVWFGDPTEDYPNKVFVVETYEKTRRNKPLGMQYPEFFKQGGKHGEGDIVIKFDTSSLAWSRPTYKEFVDWLKVHVKDRQTIRGKAGDHKWDMATQMSQLTESRVKREQQQETGSSGTRVILKAKPKEPPVPGLPLLDDWSPPTSVAIANTAQPARSRPKPIPLPESFSSPVGSNTITTRSRTKRRMEGEVDAGSRKKE</sequence>
<feature type="compositionally biased region" description="Polar residues" evidence="1">
    <location>
        <begin position="346"/>
        <end position="358"/>
    </location>
</feature>
<dbReference type="AlphaFoldDB" id="A0AAD7KEW3"/>
<evidence type="ECO:0000313" key="2">
    <source>
        <dbReference type="EMBL" id="KAJ7781747.1"/>
    </source>
</evidence>
<feature type="region of interest" description="Disordered" evidence="1">
    <location>
        <begin position="1"/>
        <end position="69"/>
    </location>
</feature>
<feature type="region of interest" description="Disordered" evidence="1">
    <location>
        <begin position="329"/>
        <end position="403"/>
    </location>
</feature>
<name>A0AAD7KEW3_9AGAR</name>
<proteinExistence type="predicted"/>
<dbReference type="EMBL" id="JARJLG010000004">
    <property type="protein sequence ID" value="KAJ7781747.1"/>
    <property type="molecule type" value="Genomic_DNA"/>
</dbReference>
<dbReference type="Proteomes" id="UP001215280">
    <property type="component" value="Unassembled WGS sequence"/>
</dbReference>
<accession>A0AAD7KEW3</accession>
<feature type="compositionally biased region" description="Polar residues" evidence="1">
    <location>
        <begin position="17"/>
        <end position="36"/>
    </location>
</feature>
<gene>
    <name evidence="2" type="ORF">DFH07DRAFT_791337</name>
</gene>
<feature type="compositionally biased region" description="Basic and acidic residues" evidence="1">
    <location>
        <begin position="390"/>
        <end position="403"/>
    </location>
</feature>
<feature type="non-terminal residue" evidence="2">
    <location>
        <position position="1"/>
    </location>
</feature>
<protein>
    <submittedName>
        <fullName evidence="2">Uncharacterized protein</fullName>
    </submittedName>
</protein>
<feature type="compositionally biased region" description="Polar residues" evidence="1">
    <location>
        <begin position="371"/>
        <end position="384"/>
    </location>
</feature>
<organism evidence="2 3">
    <name type="scientific">Mycena maculata</name>
    <dbReference type="NCBI Taxonomy" id="230809"/>
    <lineage>
        <taxon>Eukaryota</taxon>
        <taxon>Fungi</taxon>
        <taxon>Dikarya</taxon>
        <taxon>Basidiomycota</taxon>
        <taxon>Agaricomycotina</taxon>
        <taxon>Agaricomycetes</taxon>
        <taxon>Agaricomycetidae</taxon>
        <taxon>Agaricales</taxon>
        <taxon>Marasmiineae</taxon>
        <taxon>Mycenaceae</taxon>
        <taxon>Mycena</taxon>
    </lineage>
</organism>
<reference evidence="2" key="1">
    <citation type="submission" date="2023-03" db="EMBL/GenBank/DDBJ databases">
        <title>Massive genome expansion in bonnet fungi (Mycena s.s.) driven by repeated elements and novel gene families across ecological guilds.</title>
        <authorList>
            <consortium name="Lawrence Berkeley National Laboratory"/>
            <person name="Harder C.B."/>
            <person name="Miyauchi S."/>
            <person name="Viragh M."/>
            <person name="Kuo A."/>
            <person name="Thoen E."/>
            <person name="Andreopoulos B."/>
            <person name="Lu D."/>
            <person name="Skrede I."/>
            <person name="Drula E."/>
            <person name="Henrissat B."/>
            <person name="Morin E."/>
            <person name="Kohler A."/>
            <person name="Barry K."/>
            <person name="LaButti K."/>
            <person name="Morin E."/>
            <person name="Salamov A."/>
            <person name="Lipzen A."/>
            <person name="Mereny Z."/>
            <person name="Hegedus B."/>
            <person name="Baldrian P."/>
            <person name="Stursova M."/>
            <person name="Weitz H."/>
            <person name="Taylor A."/>
            <person name="Grigoriev I.V."/>
            <person name="Nagy L.G."/>
            <person name="Martin F."/>
            <person name="Kauserud H."/>
        </authorList>
    </citation>
    <scope>NUCLEOTIDE SEQUENCE</scope>
    <source>
        <strain evidence="2">CBHHK188m</strain>
    </source>
</reference>
<comment type="caution">
    <text evidence="2">The sequence shown here is derived from an EMBL/GenBank/DDBJ whole genome shotgun (WGS) entry which is preliminary data.</text>
</comment>
<keyword evidence="3" id="KW-1185">Reference proteome</keyword>
<evidence type="ECO:0000256" key="1">
    <source>
        <dbReference type="SAM" id="MobiDB-lite"/>
    </source>
</evidence>
<evidence type="ECO:0000313" key="3">
    <source>
        <dbReference type="Proteomes" id="UP001215280"/>
    </source>
</evidence>